<proteinExistence type="predicted"/>
<gene>
    <name evidence="1" type="ORF">Tci_509832</name>
</gene>
<sequence>MASGGSDRDAKDALSKLLQMGTMAKYQNEFEMLINQVTGISESLLISFYISGLKVALQIELLRARPATLEEAFSLAHLEETTRHKPNKVEAIKSSGSNLLVESKYYAANQVGLIFNQSNETIYYERILELIVGQLCQYLCKHILDFGYDLQEENLQLKTWDPGINFFRHHLEDKVTFEGVGSDTPVFGTHGVHDGLG</sequence>
<reference evidence="1" key="1">
    <citation type="journal article" date="2019" name="Sci. Rep.">
        <title>Draft genome of Tanacetum cinerariifolium, the natural source of mosquito coil.</title>
        <authorList>
            <person name="Yamashiro T."/>
            <person name="Shiraishi A."/>
            <person name="Satake H."/>
            <person name="Nakayama K."/>
        </authorList>
    </citation>
    <scope>NUCLEOTIDE SEQUENCE</scope>
</reference>
<dbReference type="EMBL" id="BKCJ010271783">
    <property type="protein sequence ID" value="GEZ37859.1"/>
    <property type="molecule type" value="Genomic_DNA"/>
</dbReference>
<evidence type="ECO:0000313" key="1">
    <source>
        <dbReference type="EMBL" id="GEZ37859.1"/>
    </source>
</evidence>
<accession>A0A699IE67</accession>
<comment type="caution">
    <text evidence="1">The sequence shown here is derived from an EMBL/GenBank/DDBJ whole genome shotgun (WGS) entry which is preliminary data.</text>
</comment>
<dbReference type="AlphaFoldDB" id="A0A699IE67"/>
<protein>
    <submittedName>
        <fullName evidence="1">Retrotransposon-related protein</fullName>
    </submittedName>
</protein>
<name>A0A699IE67_TANCI</name>
<organism evidence="1">
    <name type="scientific">Tanacetum cinerariifolium</name>
    <name type="common">Dalmatian daisy</name>
    <name type="synonym">Chrysanthemum cinerariifolium</name>
    <dbReference type="NCBI Taxonomy" id="118510"/>
    <lineage>
        <taxon>Eukaryota</taxon>
        <taxon>Viridiplantae</taxon>
        <taxon>Streptophyta</taxon>
        <taxon>Embryophyta</taxon>
        <taxon>Tracheophyta</taxon>
        <taxon>Spermatophyta</taxon>
        <taxon>Magnoliopsida</taxon>
        <taxon>eudicotyledons</taxon>
        <taxon>Gunneridae</taxon>
        <taxon>Pentapetalae</taxon>
        <taxon>asterids</taxon>
        <taxon>campanulids</taxon>
        <taxon>Asterales</taxon>
        <taxon>Asteraceae</taxon>
        <taxon>Asteroideae</taxon>
        <taxon>Anthemideae</taxon>
        <taxon>Anthemidinae</taxon>
        <taxon>Tanacetum</taxon>
    </lineage>
</organism>